<dbReference type="EMBL" id="JAUSRB010000002">
    <property type="protein sequence ID" value="MDP9863925.1"/>
    <property type="molecule type" value="Genomic_DNA"/>
</dbReference>
<sequence>MNTVGILAGAFVLLAVGLFILVVRAQRGAASDEMAYSGAYLGHRPMGMISPEASVIYAVGTTMVDGTEGIGGVLNSTWEQTSDWAVVQSQLPGVAEAWVSRADHDGRIVRTWIWADGVHLRRTSSAVGELRPMDQPSAEE</sequence>
<accession>A0ABT9R3W8</accession>
<keyword evidence="2" id="KW-1185">Reference proteome</keyword>
<comment type="caution">
    <text evidence="1">The sequence shown here is derived from an EMBL/GenBank/DDBJ whole genome shotgun (WGS) entry which is preliminary data.</text>
</comment>
<dbReference type="Proteomes" id="UP001230426">
    <property type="component" value="Unassembled WGS sequence"/>
</dbReference>
<evidence type="ECO:0000313" key="2">
    <source>
        <dbReference type="Proteomes" id="UP001230426"/>
    </source>
</evidence>
<name>A0ABT9R3W8_9ACTN</name>
<reference evidence="1 2" key="1">
    <citation type="submission" date="2023-07" db="EMBL/GenBank/DDBJ databases">
        <title>Sequencing the genomes of 1000 actinobacteria strains.</title>
        <authorList>
            <person name="Klenk H.-P."/>
        </authorList>
    </citation>
    <scope>NUCLEOTIDE SEQUENCE [LARGE SCALE GENOMIC DNA]</scope>
    <source>
        <strain evidence="1 2">DSM 44109</strain>
    </source>
</reference>
<protein>
    <submittedName>
        <fullName evidence="1">Uncharacterized protein</fullName>
    </submittedName>
</protein>
<gene>
    <name evidence="1" type="ORF">J2S55_003191</name>
</gene>
<dbReference type="RefSeq" id="WP_306861234.1">
    <property type="nucleotide sequence ID" value="NZ_JAUSRB010000002.1"/>
</dbReference>
<organism evidence="1 2">
    <name type="scientific">Streptosporangium brasiliense</name>
    <dbReference type="NCBI Taxonomy" id="47480"/>
    <lineage>
        <taxon>Bacteria</taxon>
        <taxon>Bacillati</taxon>
        <taxon>Actinomycetota</taxon>
        <taxon>Actinomycetes</taxon>
        <taxon>Streptosporangiales</taxon>
        <taxon>Streptosporangiaceae</taxon>
        <taxon>Streptosporangium</taxon>
    </lineage>
</organism>
<evidence type="ECO:0000313" key="1">
    <source>
        <dbReference type="EMBL" id="MDP9863925.1"/>
    </source>
</evidence>
<proteinExistence type="predicted"/>